<dbReference type="OrthoDB" id="9976821at2"/>
<evidence type="ECO:0000313" key="1">
    <source>
        <dbReference type="EMBL" id="SMC22886.1"/>
    </source>
</evidence>
<gene>
    <name evidence="1" type="ORF">SAMN02746041_01583</name>
</gene>
<dbReference type="EMBL" id="FWXF01000007">
    <property type="protein sequence ID" value="SMC22886.1"/>
    <property type="molecule type" value="Genomic_DNA"/>
</dbReference>
<dbReference type="Proteomes" id="UP000192783">
    <property type="component" value="Unassembled WGS sequence"/>
</dbReference>
<keyword evidence="2" id="KW-1185">Reference proteome</keyword>
<dbReference type="RefSeq" id="WP_084057345.1">
    <property type="nucleotide sequence ID" value="NZ_FWXF01000007.1"/>
</dbReference>
<sequence>MKVIGFQEYLERKRRAQEGAVYRAIQDEQERFQAAWENMRRLPPARIVQLFQKSLKHGLLHLQDINRKFD</sequence>
<protein>
    <submittedName>
        <fullName evidence="1">Uncharacterized protein</fullName>
    </submittedName>
</protein>
<organism evidence="1 2">
    <name type="scientific">Desulfacinum hydrothermale DSM 13146</name>
    <dbReference type="NCBI Taxonomy" id="1121390"/>
    <lineage>
        <taxon>Bacteria</taxon>
        <taxon>Pseudomonadati</taxon>
        <taxon>Thermodesulfobacteriota</taxon>
        <taxon>Syntrophobacteria</taxon>
        <taxon>Syntrophobacterales</taxon>
        <taxon>Syntrophobacteraceae</taxon>
        <taxon>Desulfacinum</taxon>
    </lineage>
</organism>
<name>A0A1W1XFW8_9BACT</name>
<dbReference type="AlphaFoldDB" id="A0A1W1XFW8"/>
<reference evidence="1 2" key="1">
    <citation type="submission" date="2017-04" db="EMBL/GenBank/DDBJ databases">
        <authorList>
            <person name="Afonso C.L."/>
            <person name="Miller P.J."/>
            <person name="Scott M.A."/>
            <person name="Spackman E."/>
            <person name="Goraichik I."/>
            <person name="Dimitrov K.M."/>
            <person name="Suarez D.L."/>
            <person name="Swayne D.E."/>
        </authorList>
    </citation>
    <scope>NUCLEOTIDE SEQUENCE [LARGE SCALE GENOMIC DNA]</scope>
    <source>
        <strain evidence="1 2">DSM 13146</strain>
    </source>
</reference>
<evidence type="ECO:0000313" key="2">
    <source>
        <dbReference type="Proteomes" id="UP000192783"/>
    </source>
</evidence>
<accession>A0A1W1XFW8</accession>
<proteinExistence type="predicted"/>
<dbReference type="STRING" id="1121390.SAMN02746041_01583"/>